<dbReference type="STRING" id="1121877.FEAC_02480"/>
<sequence length="839" mass="93413">MTYVSHFEGRVDIELDPFQEEAIAAILRDESVLVAAPTGSGKTLVGVFGACRALDLGLRTFYTTPLKALSNQKYAEFVRAFGAENVGLLTGDNSINPSARVVVMTTEVLRNMIYASMEALDDLGLVVLDEVHYLQNPYRGAVWEEVIIHLPRNVRLVCLSATVSNVHDFAAWMREVRGQMTVVEARGRPVPLEHRYLYADRRSRQVLAIPVLQGGRPNPKGSELDPPWLSSSRRSFGPKARGVARPEMIEFLAANRELPAIVFIFSRAGCQAAADETLASGLRLTAQLEREMIREVVDRRLAKLDPRDLKVLGYAQFLAGLEAGFAPHHAGLIPPFREIVEECFERLLVKVVFATETLSLGINMPARSVVIEKMVKFNGETHKILSPGEYTQFSGRAGRRGIDHRGSSYVAWGGGVAFADVARVVEGEFYPITSSFRPTYNMAANLVKRYTPEAARELLNLSFAQFSQDAEVVRLEAELRGLRRRRSSSRPLGEVDEIRVVPGSVISVPAAEGARHRASLLVLSVSTRHHGRMKIQTVSPSGRGYTLEATHLREARLQKRITLPPVDRGRKELMRREAAKELKRSLKARHHQEPSKEFLETGVARESELREEGRVARIEERISQRRAALSGYFDRVLSVMEAFGFSRGWSLTATGSILANLYSESDILLALALDTLELEALNAPGFASVLSWMTFEPRPSFTGTGLRSTHPELIDRFREVRRMSGELQRLEGVRELPLTRVPDVGFSELVYDWADQKPLERILRVAPIPPGDFVRNTKQIADLARQVAAVYQDHPLGKLARRTEASIVRGIVAISSEVEVLTNEDVQFVEDGGFDVVGL</sequence>
<dbReference type="Pfam" id="PF00271">
    <property type="entry name" value="Helicase_C"/>
    <property type="match status" value="1"/>
</dbReference>
<dbReference type="eggNOG" id="COG4581">
    <property type="taxonomic scope" value="Bacteria"/>
</dbReference>
<dbReference type="GO" id="GO:0055087">
    <property type="term" value="C:Ski complex"/>
    <property type="evidence" value="ECO:0007669"/>
    <property type="project" value="TreeGrafter"/>
</dbReference>
<keyword evidence="3 8" id="KW-0347">Helicase</keyword>
<dbReference type="SMART" id="SM00487">
    <property type="entry name" value="DEXDc"/>
    <property type="match status" value="1"/>
</dbReference>
<feature type="domain" description="Helicase C-terminal" evidence="7">
    <location>
        <begin position="247"/>
        <end position="447"/>
    </location>
</feature>
<dbReference type="PROSITE" id="PS51192">
    <property type="entry name" value="HELICASE_ATP_BIND_1"/>
    <property type="match status" value="1"/>
</dbReference>
<dbReference type="SMART" id="SM01142">
    <property type="entry name" value="DSHCT"/>
    <property type="match status" value="1"/>
</dbReference>
<dbReference type="GO" id="GO:0005524">
    <property type="term" value="F:ATP binding"/>
    <property type="evidence" value="ECO:0007669"/>
    <property type="project" value="UniProtKB-KW"/>
</dbReference>
<gene>
    <name evidence="8" type="primary">dbpA1</name>
    <name evidence="8" type="ORF">FEAC_02480</name>
</gene>
<dbReference type="InterPro" id="IPR001650">
    <property type="entry name" value="Helicase_C-like"/>
</dbReference>
<dbReference type="Proteomes" id="UP000032336">
    <property type="component" value="Unassembled WGS sequence"/>
</dbReference>
<keyword evidence="2 8" id="KW-0378">Hydrolase</keyword>
<dbReference type="Gene3D" id="1.10.3380.30">
    <property type="match status" value="1"/>
</dbReference>
<dbReference type="PATRIC" id="fig|1121877.4.peg.271"/>
<dbReference type="Pfam" id="PF08148">
    <property type="entry name" value="DSHCT"/>
    <property type="match status" value="1"/>
</dbReference>
<proteinExistence type="predicted"/>
<evidence type="ECO:0000313" key="9">
    <source>
        <dbReference type="Proteomes" id="UP000032336"/>
    </source>
</evidence>
<reference evidence="8 9" key="1">
    <citation type="submission" date="2015-01" db="EMBL/GenBank/DDBJ databases">
        <title>Draft genome of the acidophilic iron oxidizer Ferrimicrobium acidiphilum strain T23.</title>
        <authorList>
            <person name="Poehlein A."/>
            <person name="Eisen S."/>
            <person name="Schloemann M."/>
            <person name="Johnson B.D."/>
            <person name="Daniel R."/>
            <person name="Muehling M."/>
        </authorList>
    </citation>
    <scope>NUCLEOTIDE SEQUENCE [LARGE SCALE GENOMIC DNA]</scope>
    <source>
        <strain evidence="8 9">T23</strain>
    </source>
</reference>
<dbReference type="CDD" id="cd18795">
    <property type="entry name" value="SF2_C_Ski2"/>
    <property type="match status" value="1"/>
</dbReference>
<dbReference type="EMBL" id="JXUW01000002">
    <property type="protein sequence ID" value="KJE77876.1"/>
    <property type="molecule type" value="Genomic_DNA"/>
</dbReference>
<dbReference type="InterPro" id="IPR012961">
    <property type="entry name" value="Ski2/MTR4_C"/>
</dbReference>
<dbReference type="GO" id="GO:0003676">
    <property type="term" value="F:nucleic acid binding"/>
    <property type="evidence" value="ECO:0007669"/>
    <property type="project" value="InterPro"/>
</dbReference>
<keyword evidence="1" id="KW-0547">Nucleotide-binding</keyword>
<organism evidence="8 9">
    <name type="scientific">Ferrimicrobium acidiphilum DSM 19497</name>
    <dbReference type="NCBI Taxonomy" id="1121877"/>
    <lineage>
        <taxon>Bacteria</taxon>
        <taxon>Bacillati</taxon>
        <taxon>Actinomycetota</taxon>
        <taxon>Acidimicrobiia</taxon>
        <taxon>Acidimicrobiales</taxon>
        <taxon>Acidimicrobiaceae</taxon>
        <taxon>Ferrimicrobium</taxon>
    </lineage>
</organism>
<dbReference type="SUPFAM" id="SSF52540">
    <property type="entry name" value="P-loop containing nucleoside triphosphate hydrolases"/>
    <property type="match status" value="1"/>
</dbReference>
<dbReference type="GO" id="GO:0070478">
    <property type="term" value="P:nuclear-transcribed mRNA catabolic process, 3'-5' exonucleolytic nonsense-mediated decay"/>
    <property type="evidence" value="ECO:0007669"/>
    <property type="project" value="TreeGrafter"/>
</dbReference>
<evidence type="ECO:0000256" key="2">
    <source>
        <dbReference type="ARBA" id="ARBA00022801"/>
    </source>
</evidence>
<evidence type="ECO:0000256" key="3">
    <source>
        <dbReference type="ARBA" id="ARBA00022806"/>
    </source>
</evidence>
<accession>A0A0D8FXK7</accession>
<dbReference type="EC" id="3.6.4.13" evidence="8"/>
<dbReference type="PANTHER" id="PTHR12131">
    <property type="entry name" value="ATP-DEPENDENT RNA AND DNA HELICASE"/>
    <property type="match status" value="1"/>
</dbReference>
<feature type="region of interest" description="Disordered" evidence="5">
    <location>
        <begin position="214"/>
        <end position="235"/>
    </location>
</feature>
<dbReference type="SMART" id="SM00490">
    <property type="entry name" value="HELICc"/>
    <property type="match status" value="1"/>
</dbReference>
<comment type="caution">
    <text evidence="8">The sequence shown here is derived from an EMBL/GenBank/DDBJ whole genome shotgun (WGS) entry which is preliminary data.</text>
</comment>
<dbReference type="InterPro" id="IPR011545">
    <property type="entry name" value="DEAD/DEAH_box_helicase_dom"/>
</dbReference>
<dbReference type="Pfam" id="PF00270">
    <property type="entry name" value="DEAD"/>
    <property type="match status" value="1"/>
</dbReference>
<dbReference type="GO" id="GO:0003724">
    <property type="term" value="F:RNA helicase activity"/>
    <property type="evidence" value="ECO:0007669"/>
    <property type="project" value="UniProtKB-EC"/>
</dbReference>
<evidence type="ECO:0000256" key="1">
    <source>
        <dbReference type="ARBA" id="ARBA00022741"/>
    </source>
</evidence>
<dbReference type="InterPro" id="IPR027417">
    <property type="entry name" value="P-loop_NTPase"/>
</dbReference>
<evidence type="ECO:0000259" key="7">
    <source>
        <dbReference type="PROSITE" id="PS51194"/>
    </source>
</evidence>
<dbReference type="PROSITE" id="PS51194">
    <property type="entry name" value="HELICASE_CTER"/>
    <property type="match status" value="1"/>
</dbReference>
<dbReference type="AlphaFoldDB" id="A0A0D8FXK7"/>
<protein>
    <submittedName>
        <fullName evidence="8">ATP-dependent RNA helicase DbpA</fullName>
        <ecNumber evidence="8">3.6.4.13</ecNumber>
    </submittedName>
</protein>
<evidence type="ECO:0000256" key="5">
    <source>
        <dbReference type="SAM" id="MobiDB-lite"/>
    </source>
</evidence>
<evidence type="ECO:0000256" key="4">
    <source>
        <dbReference type="ARBA" id="ARBA00022840"/>
    </source>
</evidence>
<dbReference type="InterPro" id="IPR014001">
    <property type="entry name" value="Helicase_ATP-bd"/>
</dbReference>
<evidence type="ECO:0000313" key="8">
    <source>
        <dbReference type="EMBL" id="KJE77876.1"/>
    </source>
</evidence>
<name>A0A0D8FXK7_9ACTN</name>
<evidence type="ECO:0000259" key="6">
    <source>
        <dbReference type="PROSITE" id="PS51192"/>
    </source>
</evidence>
<keyword evidence="9" id="KW-1185">Reference proteome</keyword>
<dbReference type="GO" id="GO:0016787">
    <property type="term" value="F:hydrolase activity"/>
    <property type="evidence" value="ECO:0007669"/>
    <property type="project" value="UniProtKB-KW"/>
</dbReference>
<dbReference type="InterPro" id="IPR050699">
    <property type="entry name" value="RNA-DNA_Helicase"/>
</dbReference>
<feature type="domain" description="Helicase ATP-binding" evidence="6">
    <location>
        <begin position="23"/>
        <end position="181"/>
    </location>
</feature>
<dbReference type="PANTHER" id="PTHR12131:SF1">
    <property type="entry name" value="ATP-DEPENDENT RNA HELICASE SUPV3L1, MITOCHONDRIAL-RELATED"/>
    <property type="match status" value="1"/>
</dbReference>
<dbReference type="Gene3D" id="3.40.50.300">
    <property type="entry name" value="P-loop containing nucleotide triphosphate hydrolases"/>
    <property type="match status" value="2"/>
</dbReference>
<keyword evidence="4" id="KW-0067">ATP-binding</keyword>